<reference evidence="2 3" key="1">
    <citation type="journal article" date="2012" name="Stand. Genomic Sci.">
        <title>Complete genome sequence of the melanogenic marine bacterium Marinomonas mediterranea type strain (MMB-1(T)).</title>
        <authorList>
            <person name="Lucas-Elio P."/>
            <person name="Goodwin L."/>
            <person name="Woyke T."/>
            <person name="Pitluck S."/>
            <person name="Nolan M."/>
            <person name="Kyrpides N.C."/>
            <person name="Detter J.C."/>
            <person name="Copeland A."/>
            <person name="Teshima H."/>
            <person name="Bruce D."/>
            <person name="Detter C."/>
            <person name="Tapia R."/>
            <person name="Han S."/>
            <person name="Land M.L."/>
            <person name="Ivanova N."/>
            <person name="Mikhailova N."/>
            <person name="Johnston A.W."/>
            <person name="Sanchez-Amat A."/>
        </authorList>
    </citation>
    <scope>NUCLEOTIDE SEQUENCE [LARGE SCALE GENOMIC DNA]</scope>
    <source>
        <strain evidence="3">ATCC 700492 / JCM 21426 / NBRC 103028 / MMB-1</strain>
    </source>
</reference>
<evidence type="ECO:0000256" key="1">
    <source>
        <dbReference type="SAM" id="MobiDB-lite"/>
    </source>
</evidence>
<dbReference type="eggNOG" id="COG3209">
    <property type="taxonomic scope" value="Bacteria"/>
</dbReference>
<gene>
    <name evidence="2" type="ordered locus">Marme_3035</name>
</gene>
<dbReference type="HOGENOM" id="CLU_603828_0_0_6"/>
<feature type="region of interest" description="Disordered" evidence="1">
    <location>
        <begin position="211"/>
        <end position="255"/>
    </location>
</feature>
<name>F2K1M6_MARM1</name>
<dbReference type="KEGG" id="mme:Marme_3035"/>
<dbReference type="NCBIfam" id="TIGR03696">
    <property type="entry name" value="Rhs_assc_core"/>
    <property type="match status" value="1"/>
</dbReference>
<dbReference type="Gene3D" id="2.180.10.10">
    <property type="entry name" value="RHS repeat-associated core"/>
    <property type="match status" value="1"/>
</dbReference>
<dbReference type="AlphaFoldDB" id="F2K1M6"/>
<dbReference type="RefSeq" id="WP_013662159.1">
    <property type="nucleotide sequence ID" value="NC_015276.1"/>
</dbReference>
<accession>F2K1M6</accession>
<feature type="compositionally biased region" description="Basic and acidic residues" evidence="1">
    <location>
        <begin position="237"/>
        <end position="249"/>
    </location>
</feature>
<dbReference type="EMBL" id="CP002583">
    <property type="protein sequence ID" value="ADZ92256.1"/>
    <property type="molecule type" value="Genomic_DNA"/>
</dbReference>
<sequence length="453" mass="50886">MASGDGRTFQYTRFNKPNRISKGSEVSTFTYGPDQARFKKVNTGTVASTTYYIGAYEKEIRDGHTYHRIQLGDFAIVEKVDSNAEKVTYTLRDDLNTLIATVSETGEVKRLFYDPWGKRMDLPTIEDAQPIDIISLANFGINRGFTNHEHLDNVELIHMNGRVYDPEIARFTSADPFINKPTYLQSYNRYSYVWNSPLRLVDPSGFREIIHDPHTDDKIRREKSRDRKRGGNGFSKTEAKERIKHDYQNKRQRKAQLKRLDYYSAKRNNILDRLEKKRNETEKKGLVKIKFGYTQAAGYGVHGQYHTFVMVEDPTTGQIYMTRAGPSANTAFGSGAASTSASQGGSASASAGYGEFGGYGFGTIKAHATTWDSLTPFDKPEDTKFIQEVAELAVSYDSVVSDMKSYAANINSKKIAYFPSGPNSNSYAFSFVEHLGIDRPTPVVGVPGWDQGL</sequence>
<proteinExistence type="predicted"/>
<dbReference type="OrthoDB" id="9815414at2"/>
<evidence type="ECO:0000313" key="2">
    <source>
        <dbReference type="EMBL" id="ADZ92256.1"/>
    </source>
</evidence>
<feature type="compositionally biased region" description="Basic and acidic residues" evidence="1">
    <location>
        <begin position="211"/>
        <end position="225"/>
    </location>
</feature>
<dbReference type="STRING" id="717774.Marme_3035"/>
<protein>
    <submittedName>
        <fullName evidence="2">RHS repeat-associated core domain</fullName>
    </submittedName>
</protein>
<evidence type="ECO:0000313" key="3">
    <source>
        <dbReference type="Proteomes" id="UP000001062"/>
    </source>
</evidence>
<keyword evidence="3" id="KW-1185">Reference proteome</keyword>
<dbReference type="PATRIC" id="fig|717774.3.peg.3125"/>
<dbReference type="Proteomes" id="UP000001062">
    <property type="component" value="Chromosome"/>
</dbReference>
<dbReference type="InterPro" id="IPR022385">
    <property type="entry name" value="Rhs_assc_core"/>
</dbReference>
<organism evidence="2 3">
    <name type="scientific">Marinomonas mediterranea (strain ATCC 700492 / JCM 21426 / NBRC 103028 / MMB-1)</name>
    <dbReference type="NCBI Taxonomy" id="717774"/>
    <lineage>
        <taxon>Bacteria</taxon>
        <taxon>Pseudomonadati</taxon>
        <taxon>Pseudomonadota</taxon>
        <taxon>Gammaproteobacteria</taxon>
        <taxon>Oceanospirillales</taxon>
        <taxon>Oceanospirillaceae</taxon>
        <taxon>Marinomonas</taxon>
    </lineage>
</organism>